<name>A0A7S4VPL8_9DINO</name>
<dbReference type="AlphaFoldDB" id="A0A7S4VPL8"/>
<accession>A0A7S4VPL8</accession>
<reference evidence="2" key="1">
    <citation type="submission" date="2021-01" db="EMBL/GenBank/DDBJ databases">
        <authorList>
            <person name="Corre E."/>
            <person name="Pelletier E."/>
            <person name="Niang G."/>
            <person name="Scheremetjew M."/>
            <person name="Finn R."/>
            <person name="Kale V."/>
            <person name="Holt S."/>
            <person name="Cochrane G."/>
            <person name="Meng A."/>
            <person name="Brown T."/>
            <person name="Cohen L."/>
        </authorList>
    </citation>
    <scope>NUCLEOTIDE SEQUENCE</scope>
    <source>
        <strain evidence="2">CCMP3105</strain>
    </source>
</reference>
<sequence length="232" mass="25654">MSVAETKFNADGSIHRSALNDHLSAAKTEYGGHTNFSAYRQGRDPQFLGVNGKNYYAKPWGNDSSNVQAVLNGPAYWKRIYYRENIAARFQREDEQAAAAAEAAEAAIASTGGGKVGMRKSQSEGSLQRLPKDAVDGYAQIKETMRPFVEKQGKPRIRKMQAGERLHFFNTLGDKYHMKAGGRNLAWNVSQETHRSSKSEMHWIVSNYFRTDTPAVLAGCGMGAKLESSPKS</sequence>
<proteinExistence type="predicted"/>
<evidence type="ECO:0000313" key="2">
    <source>
        <dbReference type="EMBL" id="CAE4642368.1"/>
    </source>
</evidence>
<organism evidence="2">
    <name type="scientific">Alexandrium monilatum</name>
    <dbReference type="NCBI Taxonomy" id="311494"/>
    <lineage>
        <taxon>Eukaryota</taxon>
        <taxon>Sar</taxon>
        <taxon>Alveolata</taxon>
        <taxon>Dinophyceae</taxon>
        <taxon>Gonyaulacales</taxon>
        <taxon>Pyrocystaceae</taxon>
        <taxon>Alexandrium</taxon>
    </lineage>
</organism>
<evidence type="ECO:0000256" key="1">
    <source>
        <dbReference type="SAM" id="MobiDB-lite"/>
    </source>
</evidence>
<gene>
    <name evidence="2" type="ORF">AMON00008_LOCUS48698</name>
</gene>
<feature type="region of interest" description="Disordered" evidence="1">
    <location>
        <begin position="110"/>
        <end position="131"/>
    </location>
</feature>
<dbReference type="EMBL" id="HBNR01068778">
    <property type="protein sequence ID" value="CAE4642368.1"/>
    <property type="molecule type" value="Transcribed_RNA"/>
</dbReference>
<protein>
    <submittedName>
        <fullName evidence="2">Uncharacterized protein</fullName>
    </submittedName>
</protein>